<dbReference type="AlphaFoldDB" id="A0A3B1BYY1"/>
<dbReference type="EC" id="3.4.16.4" evidence="2"/>
<evidence type="ECO:0000259" key="1">
    <source>
        <dbReference type="Pfam" id="PF02557"/>
    </source>
</evidence>
<protein>
    <submittedName>
        <fullName evidence="2">D-alanyl-D-alanine carboxypeptidase</fullName>
        <ecNumber evidence="2">3.4.16.4</ecNumber>
    </submittedName>
</protein>
<keyword evidence="2" id="KW-0378">Hydrolase</keyword>
<dbReference type="PANTHER" id="PTHR34385:SF1">
    <property type="entry name" value="PEPTIDOGLYCAN L-ALANYL-D-GLUTAMATE ENDOPEPTIDASE CWLK"/>
    <property type="match status" value="1"/>
</dbReference>
<reference evidence="2" key="1">
    <citation type="submission" date="2018-06" db="EMBL/GenBank/DDBJ databases">
        <authorList>
            <person name="Zhirakovskaya E."/>
        </authorList>
    </citation>
    <scope>NUCLEOTIDE SEQUENCE</scope>
</reference>
<accession>A0A3B1BYY1</accession>
<dbReference type="InterPro" id="IPR052179">
    <property type="entry name" value="DD-CPase-like"/>
</dbReference>
<dbReference type="PANTHER" id="PTHR34385">
    <property type="entry name" value="D-ALANYL-D-ALANINE CARBOXYPEPTIDASE"/>
    <property type="match status" value="1"/>
</dbReference>
<dbReference type="Gene3D" id="3.30.1380.10">
    <property type="match status" value="1"/>
</dbReference>
<dbReference type="SUPFAM" id="SSF55166">
    <property type="entry name" value="Hedgehog/DD-peptidase"/>
    <property type="match status" value="1"/>
</dbReference>
<dbReference type="GO" id="GO:0006508">
    <property type="term" value="P:proteolysis"/>
    <property type="evidence" value="ECO:0007669"/>
    <property type="project" value="InterPro"/>
</dbReference>
<proteinExistence type="predicted"/>
<feature type="domain" description="D-alanyl-D-alanine carboxypeptidase-like core" evidence="1">
    <location>
        <begin position="190"/>
        <end position="295"/>
    </location>
</feature>
<dbReference type="EMBL" id="UOFY01000042">
    <property type="protein sequence ID" value="VAX09827.1"/>
    <property type="molecule type" value="Genomic_DNA"/>
</dbReference>
<dbReference type="InterPro" id="IPR003709">
    <property type="entry name" value="VanY-like_core_dom"/>
</dbReference>
<keyword evidence="2" id="KW-0645">Protease</keyword>
<sequence length="297" mass="33971">MNRRRYFIASLGLVSLTAATVSWRSLLDNTPALPEQRVDEYQSDTEILTSGTSTEIETEIKDQLYTFSNFDQDLQQDVYLAESEQPIFNTVLTRMSKIQTHAGYANFSLMGFDEMLKYARSYSTIEAFPVSEIDFMEKIFFYDAHYYGFFGEKVVSSLTDTVAKKDIIKIPHSGNYLFREKSLTVYQSLKKDVGDNLVLTSGIRSIVKQMYLFLDKTRKSKGNLSRASRSLAPPGHSYHALGDFDVGKRNLGVSNFTAEFARTAEYKKLIKLGYVAIRYPEDNSFGVRYEPWHIKVV</sequence>
<gene>
    <name evidence="2" type="ORF">MNBD_GAMMA25-1291</name>
</gene>
<keyword evidence="2" id="KW-0121">Carboxypeptidase</keyword>
<evidence type="ECO:0000313" key="2">
    <source>
        <dbReference type="EMBL" id="VAX09827.1"/>
    </source>
</evidence>
<dbReference type="InterPro" id="IPR009045">
    <property type="entry name" value="Zn_M74/Hedgehog-like"/>
</dbReference>
<name>A0A3B1BYY1_9ZZZZ</name>
<dbReference type="Pfam" id="PF02557">
    <property type="entry name" value="VanY"/>
    <property type="match status" value="1"/>
</dbReference>
<organism evidence="2">
    <name type="scientific">hydrothermal vent metagenome</name>
    <dbReference type="NCBI Taxonomy" id="652676"/>
    <lineage>
        <taxon>unclassified sequences</taxon>
        <taxon>metagenomes</taxon>
        <taxon>ecological metagenomes</taxon>
    </lineage>
</organism>
<dbReference type="GO" id="GO:0009002">
    <property type="term" value="F:serine-type D-Ala-D-Ala carboxypeptidase activity"/>
    <property type="evidence" value="ECO:0007669"/>
    <property type="project" value="UniProtKB-EC"/>
</dbReference>